<name>A0A3G8YBT5_9DEIO</name>
<dbReference type="RefSeq" id="WP_124868920.1">
    <property type="nucleotide sequence ID" value="NZ_CP034183.1"/>
</dbReference>
<evidence type="ECO:0000313" key="2">
    <source>
        <dbReference type="EMBL" id="AZI42400.1"/>
    </source>
</evidence>
<reference evidence="2 3" key="1">
    <citation type="submission" date="2018-11" db="EMBL/GenBank/DDBJ databases">
        <title>Deinococcus shelandsis sp. nov., isolated from South Shetland Islands soil of Antarctica.</title>
        <authorList>
            <person name="Tian J."/>
        </authorList>
    </citation>
    <scope>NUCLEOTIDE SEQUENCE [LARGE SCALE GENOMIC DNA]</scope>
    <source>
        <strain evidence="2 3">S14-83T</strain>
    </source>
</reference>
<proteinExistence type="predicted"/>
<dbReference type="InterPro" id="IPR011991">
    <property type="entry name" value="ArsR-like_HTH"/>
</dbReference>
<sequence>MSQIQLDSLQMNDLAAARALRQDSKFLAHFIVPLSPSEVAPRLGMAANLAHHHARKLVDVGLLFEQSREGGKVLYQLAAREFRVSSDLLPPEDEAGNGSANMRGLSAGFLQAYERSWRNMNEGQEDVYGFGTTERPAHLNQLSYPVSDEAYPTHSDTLTLRLTPERFQQLARSLSALLDEAQAEGVREEGTACTLAVLVFQAEPSQPEQLSRNQDSFLGWPPVKARRS</sequence>
<accession>A0A3G8YBT5</accession>
<feature type="region of interest" description="Disordered" evidence="1">
    <location>
        <begin position="204"/>
        <end position="228"/>
    </location>
</feature>
<feature type="compositionally biased region" description="Polar residues" evidence="1">
    <location>
        <begin position="204"/>
        <end position="216"/>
    </location>
</feature>
<evidence type="ECO:0000313" key="3">
    <source>
        <dbReference type="Proteomes" id="UP000276417"/>
    </source>
</evidence>
<dbReference type="OrthoDB" id="67194at2"/>
<gene>
    <name evidence="2" type="ORF">EHF33_06245</name>
</gene>
<protein>
    <submittedName>
        <fullName evidence="2">ArsR family transcriptional regulator</fullName>
    </submittedName>
</protein>
<evidence type="ECO:0000256" key="1">
    <source>
        <dbReference type="SAM" id="MobiDB-lite"/>
    </source>
</evidence>
<dbReference type="InterPro" id="IPR036388">
    <property type="entry name" value="WH-like_DNA-bd_sf"/>
</dbReference>
<dbReference type="Proteomes" id="UP000276417">
    <property type="component" value="Chromosome 1"/>
</dbReference>
<dbReference type="CDD" id="cd00090">
    <property type="entry name" value="HTH_ARSR"/>
    <property type="match status" value="1"/>
</dbReference>
<keyword evidence="3" id="KW-1185">Reference proteome</keyword>
<dbReference type="EMBL" id="CP034183">
    <property type="protein sequence ID" value="AZI42400.1"/>
    <property type="molecule type" value="Genomic_DNA"/>
</dbReference>
<dbReference type="KEGG" id="dph:EHF33_06245"/>
<dbReference type="AlphaFoldDB" id="A0A3G8YBT5"/>
<dbReference type="Gene3D" id="1.10.10.10">
    <property type="entry name" value="Winged helix-like DNA-binding domain superfamily/Winged helix DNA-binding domain"/>
    <property type="match status" value="1"/>
</dbReference>
<organism evidence="2 3">
    <name type="scientific">Deinococcus psychrotolerans</name>
    <dbReference type="NCBI Taxonomy" id="2489213"/>
    <lineage>
        <taxon>Bacteria</taxon>
        <taxon>Thermotogati</taxon>
        <taxon>Deinococcota</taxon>
        <taxon>Deinococci</taxon>
        <taxon>Deinococcales</taxon>
        <taxon>Deinococcaceae</taxon>
        <taxon>Deinococcus</taxon>
    </lineage>
</organism>